<sequence length="91" mass="9784">MSIRTDKYVVYLLEGKRQLAHRSSRPSLFPGQHGNFEMTDISVKRLGGGHKASSNGISVRGPGTLNIKHGDINIRHATLGSGRGTSAVSGW</sequence>
<name>A0A179V468_BLAGS</name>
<accession>A0A179V468</accession>
<organism evidence="1 2">
    <name type="scientific">Blastomyces gilchristii (strain SLH14081)</name>
    <name type="common">Blastomyces dermatitidis</name>
    <dbReference type="NCBI Taxonomy" id="559298"/>
    <lineage>
        <taxon>Eukaryota</taxon>
        <taxon>Fungi</taxon>
        <taxon>Dikarya</taxon>
        <taxon>Ascomycota</taxon>
        <taxon>Pezizomycotina</taxon>
        <taxon>Eurotiomycetes</taxon>
        <taxon>Eurotiomycetidae</taxon>
        <taxon>Onygenales</taxon>
        <taxon>Ajellomycetaceae</taxon>
        <taxon>Blastomyces</taxon>
    </lineage>
</organism>
<dbReference type="EMBL" id="GG657485">
    <property type="protein sequence ID" value="OAT14217.1"/>
    <property type="molecule type" value="Genomic_DNA"/>
</dbReference>
<dbReference type="VEuPathDB" id="FungiDB:BDBG_09282"/>
<dbReference type="GeneID" id="8501030"/>
<keyword evidence="2" id="KW-1185">Reference proteome</keyword>
<dbReference type="AlphaFoldDB" id="A0A179V468"/>
<evidence type="ECO:0000313" key="1">
    <source>
        <dbReference type="EMBL" id="OAT14217.1"/>
    </source>
</evidence>
<dbReference type="Proteomes" id="UP000002038">
    <property type="component" value="Unassembled WGS sequence"/>
</dbReference>
<dbReference type="KEGG" id="bgh:BDBG_09282"/>
<gene>
    <name evidence="1" type="ORF">BDBG_09282</name>
</gene>
<evidence type="ECO:0000313" key="2">
    <source>
        <dbReference type="Proteomes" id="UP000002038"/>
    </source>
</evidence>
<reference evidence="2" key="1">
    <citation type="journal article" date="2015" name="PLoS Genet.">
        <title>The dynamic genome and transcriptome of the human fungal pathogen Blastomyces and close relative Emmonsia.</title>
        <authorList>
            <person name="Munoz J.F."/>
            <person name="Gauthier G.M."/>
            <person name="Desjardins C.A."/>
            <person name="Gallo J.E."/>
            <person name="Holder J."/>
            <person name="Sullivan T.D."/>
            <person name="Marty A.J."/>
            <person name="Carmen J.C."/>
            <person name="Chen Z."/>
            <person name="Ding L."/>
            <person name="Gujja S."/>
            <person name="Magrini V."/>
            <person name="Misas E."/>
            <person name="Mitreva M."/>
            <person name="Priest M."/>
            <person name="Saif S."/>
            <person name="Whiston E.A."/>
            <person name="Young S."/>
            <person name="Zeng Q."/>
            <person name="Goldman W.E."/>
            <person name="Mardis E.R."/>
            <person name="Taylor J.W."/>
            <person name="McEwen J.G."/>
            <person name="Clay O.K."/>
            <person name="Klein B.S."/>
            <person name="Cuomo C.A."/>
        </authorList>
    </citation>
    <scope>NUCLEOTIDE SEQUENCE [LARGE SCALE GENOMIC DNA]</scope>
    <source>
        <strain evidence="2">SLH14081</strain>
    </source>
</reference>
<dbReference type="RefSeq" id="XP_031581325.1">
    <property type="nucleotide sequence ID" value="XM_031723941.1"/>
</dbReference>
<protein>
    <submittedName>
        <fullName evidence="1">Uncharacterized protein</fullName>
    </submittedName>
</protein>
<proteinExistence type="predicted"/>